<evidence type="ECO:0000259" key="11">
    <source>
        <dbReference type="PROSITE" id="PS51471"/>
    </source>
</evidence>
<evidence type="ECO:0000256" key="6">
    <source>
        <dbReference type="ARBA" id="ARBA00022964"/>
    </source>
</evidence>
<dbReference type="SMART" id="SM00254">
    <property type="entry name" value="ShKT"/>
    <property type="match status" value="3"/>
</dbReference>
<keyword evidence="6" id="KW-0223">Dioxygenase</keyword>
<dbReference type="InterPro" id="IPR044862">
    <property type="entry name" value="Pro_4_hyd_alph_FE2OG_OXY"/>
</dbReference>
<dbReference type="PANTHER" id="PTHR10869:SF233">
    <property type="entry name" value="FE2OG DIOXYGENASE DOMAIN-CONTAINING PROTEIN"/>
    <property type="match status" value="1"/>
</dbReference>
<reference evidence="13" key="1">
    <citation type="submission" date="2021-01" db="EMBL/GenBank/DDBJ databases">
        <authorList>
            <person name="Corre E."/>
            <person name="Pelletier E."/>
            <person name="Niang G."/>
            <person name="Scheremetjew M."/>
            <person name="Finn R."/>
            <person name="Kale V."/>
            <person name="Holt S."/>
            <person name="Cochrane G."/>
            <person name="Meng A."/>
            <person name="Brown T."/>
            <person name="Cohen L."/>
        </authorList>
    </citation>
    <scope>NUCLEOTIDE SEQUENCE</scope>
    <source>
        <strain evidence="13">379</strain>
    </source>
</reference>
<proteinExistence type="predicted"/>
<evidence type="ECO:0000256" key="2">
    <source>
        <dbReference type="ARBA" id="ARBA00004167"/>
    </source>
</evidence>
<comment type="subcellular location">
    <subcellularLocation>
        <location evidence="3">Endomembrane system</location>
    </subcellularLocation>
    <subcellularLocation>
        <location evidence="2">Membrane</location>
        <topology evidence="2">Single-pass membrane protein</topology>
    </subcellularLocation>
</comment>
<feature type="domain" description="ShKT" evidence="12">
    <location>
        <begin position="106"/>
        <end position="142"/>
    </location>
</feature>
<feature type="domain" description="Fe2OG dioxygenase" evidence="11">
    <location>
        <begin position="362"/>
        <end position="466"/>
    </location>
</feature>
<evidence type="ECO:0000256" key="1">
    <source>
        <dbReference type="ARBA" id="ARBA00001961"/>
    </source>
</evidence>
<dbReference type="Gene3D" id="1.10.10.1940">
    <property type="match status" value="1"/>
</dbReference>
<dbReference type="Pfam" id="PF13640">
    <property type="entry name" value="2OG-FeII_Oxy_3"/>
    <property type="match status" value="1"/>
</dbReference>
<dbReference type="InterPro" id="IPR006620">
    <property type="entry name" value="Pro_4_hyd_alph"/>
</dbReference>
<sequence>MGKKKRRLPFLATVILAALAASIAGTLALIVVTNRISDGEEQSFSQRLRRSRPALLLQRGRQAADSGADRHTDEVVPARESAAARWYAAYDPKSFGVAPPPPEPDCSTPDSSESCEGWAQAGECDANAPYMHMECAHACKLCGAAAPRTAASPAGGGFVADLACVDKSSYCGQWAAVGECDSNPGYMKANCRVTCHLCQSAACHDMDAAQCKAEAAAGACRASPESMFQRCRWSCGWCAMVVDKRCRRDASFPGQLPAATAGSTGAMFERSLAKAAEKGYAATVLSREPWVVTYDHFLSADEASAIISKGEKHWSRSVAGDGVQSVRTSSTAWCEHDGCGSDPVLSRVRSRIANLTGVPEAHAEPMQILRYEPGQFYRRHHDQNAPATTAWGPRLYTFFMYLSEPEAGGETSFPVLNLSVAPKLGRALLWPSVLDHDPLARDDRTDHEAVAVGRGVKFASNYWLHLWDFQGPNRAGCSNTEVYGNW</sequence>
<evidence type="ECO:0000256" key="5">
    <source>
        <dbReference type="ARBA" id="ARBA00022723"/>
    </source>
</evidence>
<keyword evidence="5" id="KW-0479">Metal-binding</keyword>
<dbReference type="InterPro" id="IPR005123">
    <property type="entry name" value="Oxoglu/Fe-dep_dioxygenase_dom"/>
</dbReference>
<gene>
    <name evidence="13" type="ORF">EHUX00137_LOCUS24698</name>
</gene>
<evidence type="ECO:0000259" key="12">
    <source>
        <dbReference type="PROSITE" id="PS51670"/>
    </source>
</evidence>
<dbReference type="GO" id="GO:0016020">
    <property type="term" value="C:membrane"/>
    <property type="evidence" value="ECO:0007669"/>
    <property type="project" value="UniProtKB-SubCell"/>
</dbReference>
<dbReference type="InterPro" id="IPR003582">
    <property type="entry name" value="ShKT_dom"/>
</dbReference>
<comment type="cofactor">
    <cofactor evidence="1">
        <name>L-ascorbate</name>
        <dbReference type="ChEBI" id="CHEBI:38290"/>
    </cofactor>
</comment>
<dbReference type="GO" id="GO:0004656">
    <property type="term" value="F:procollagen-proline 4-dioxygenase activity"/>
    <property type="evidence" value="ECO:0007669"/>
    <property type="project" value="TreeGrafter"/>
</dbReference>
<dbReference type="InterPro" id="IPR045054">
    <property type="entry name" value="P4HA-like"/>
</dbReference>
<dbReference type="AlphaFoldDB" id="A0A7S3WJC7"/>
<organism evidence="13">
    <name type="scientific">Emiliania huxleyi</name>
    <name type="common">Coccolithophore</name>
    <name type="synonym">Pontosphaera huxleyi</name>
    <dbReference type="NCBI Taxonomy" id="2903"/>
    <lineage>
        <taxon>Eukaryota</taxon>
        <taxon>Haptista</taxon>
        <taxon>Haptophyta</taxon>
        <taxon>Prymnesiophyceae</taxon>
        <taxon>Isochrysidales</taxon>
        <taxon>Noelaerhabdaceae</taxon>
        <taxon>Emiliania</taxon>
    </lineage>
</organism>
<accession>A0A7S3WJC7</accession>
<dbReference type="Gene3D" id="2.60.120.620">
    <property type="entry name" value="q2cbj1_9rhob like domain"/>
    <property type="match status" value="1"/>
</dbReference>
<protein>
    <recommendedName>
        <fullName evidence="14">Fe2OG dioxygenase domain-containing protein</fullName>
    </recommendedName>
</protein>
<keyword evidence="7" id="KW-1133">Transmembrane helix</keyword>
<evidence type="ECO:0000256" key="9">
    <source>
        <dbReference type="ARBA" id="ARBA00023004"/>
    </source>
</evidence>
<dbReference type="PROSITE" id="PS51670">
    <property type="entry name" value="SHKT"/>
    <property type="match status" value="2"/>
</dbReference>
<keyword evidence="9" id="KW-0408">Iron</keyword>
<dbReference type="PANTHER" id="PTHR10869">
    <property type="entry name" value="PROLYL 4-HYDROXYLASE ALPHA SUBUNIT"/>
    <property type="match status" value="1"/>
</dbReference>
<keyword evidence="4" id="KW-0812">Transmembrane</keyword>
<evidence type="ECO:0000256" key="10">
    <source>
        <dbReference type="ARBA" id="ARBA00023136"/>
    </source>
</evidence>
<dbReference type="GO" id="GO:0005783">
    <property type="term" value="C:endoplasmic reticulum"/>
    <property type="evidence" value="ECO:0007669"/>
    <property type="project" value="TreeGrafter"/>
</dbReference>
<dbReference type="Pfam" id="PF01549">
    <property type="entry name" value="ShK"/>
    <property type="match status" value="2"/>
</dbReference>
<dbReference type="SMART" id="SM00702">
    <property type="entry name" value="P4Hc"/>
    <property type="match status" value="1"/>
</dbReference>
<dbReference type="EMBL" id="HBIR01031827">
    <property type="protein sequence ID" value="CAE0561300.1"/>
    <property type="molecule type" value="Transcribed_RNA"/>
</dbReference>
<name>A0A7S3WJC7_EMIHU</name>
<evidence type="ECO:0008006" key="14">
    <source>
        <dbReference type="Google" id="ProtNLM"/>
    </source>
</evidence>
<keyword evidence="8" id="KW-0560">Oxidoreductase</keyword>
<evidence type="ECO:0000256" key="4">
    <source>
        <dbReference type="ARBA" id="ARBA00022692"/>
    </source>
</evidence>
<dbReference type="PROSITE" id="PS51471">
    <property type="entry name" value="FE2OG_OXY"/>
    <property type="match status" value="1"/>
</dbReference>
<evidence type="ECO:0000256" key="3">
    <source>
        <dbReference type="ARBA" id="ARBA00004308"/>
    </source>
</evidence>
<evidence type="ECO:0000313" key="13">
    <source>
        <dbReference type="EMBL" id="CAE0561300.1"/>
    </source>
</evidence>
<evidence type="ECO:0000256" key="7">
    <source>
        <dbReference type="ARBA" id="ARBA00022989"/>
    </source>
</evidence>
<dbReference type="GO" id="GO:0005506">
    <property type="term" value="F:iron ion binding"/>
    <property type="evidence" value="ECO:0007669"/>
    <property type="project" value="InterPro"/>
</dbReference>
<feature type="domain" description="ShKT" evidence="12">
    <location>
        <begin position="164"/>
        <end position="198"/>
    </location>
</feature>
<evidence type="ECO:0000256" key="8">
    <source>
        <dbReference type="ARBA" id="ARBA00023002"/>
    </source>
</evidence>
<keyword evidence="10" id="KW-0472">Membrane</keyword>
<dbReference type="GO" id="GO:0031418">
    <property type="term" value="F:L-ascorbic acid binding"/>
    <property type="evidence" value="ECO:0007669"/>
    <property type="project" value="InterPro"/>
</dbReference>